<reference evidence="2 3" key="1">
    <citation type="submission" date="2018-03" db="EMBL/GenBank/DDBJ databases">
        <title>Adhaeribacter sp. HMF7605 Genome sequencing and assembly.</title>
        <authorList>
            <person name="Kang H."/>
            <person name="Kang J."/>
            <person name="Cha I."/>
            <person name="Kim H."/>
            <person name="Joh K."/>
        </authorList>
    </citation>
    <scope>NUCLEOTIDE SEQUENCE [LARGE SCALE GENOMIC DNA]</scope>
    <source>
        <strain evidence="2 3">HMF7605</strain>
    </source>
</reference>
<feature type="signal peptide" evidence="1">
    <location>
        <begin position="1"/>
        <end position="27"/>
    </location>
</feature>
<keyword evidence="1" id="KW-0732">Signal</keyword>
<keyword evidence="3" id="KW-1185">Reference proteome</keyword>
<comment type="caution">
    <text evidence="2">The sequence shown here is derived from an EMBL/GenBank/DDBJ whole genome shotgun (WGS) entry which is preliminary data.</text>
</comment>
<sequence length="310" mass="33714">MKNIRHTIVIGLLLTVPFLPIPNQAEAALRSVPKAVTTTAHPEGARDIIKEIIDVVGLKPRFEVRESSEVPNAAAVIYNGKRYILYNPKFVASVNNAVKTDWAAVSILAHEIGHHLNGHTLVRGGSNPADELEADEFSGFVLRKMGATLPQAQAAIAALTDDSYSATHPGRSMRLSAISTGWQNANGQILASAKPGTKTAPPVIAQAEEPEEEEVNRPTVRRQATAAKLDSRSVLGKVTFEAAPREQFYVTTGYDLVRVTNSGLEIVGKLTKTNNSEVPFIFESDYFQSLYLTNEGLIVNRRGQRIGYVS</sequence>
<dbReference type="RefSeq" id="WP_106931504.1">
    <property type="nucleotide sequence ID" value="NZ_PYFT01000001.1"/>
</dbReference>
<evidence type="ECO:0000313" key="3">
    <source>
        <dbReference type="Proteomes" id="UP000240357"/>
    </source>
</evidence>
<dbReference type="Gene3D" id="3.30.2010.10">
    <property type="entry name" value="Metalloproteases ('zincins'), catalytic domain"/>
    <property type="match status" value="1"/>
</dbReference>
<dbReference type="EMBL" id="PYFT01000001">
    <property type="protein sequence ID" value="PSR55325.1"/>
    <property type="molecule type" value="Genomic_DNA"/>
</dbReference>
<name>A0A2T2YIK6_9BACT</name>
<proteinExistence type="predicted"/>
<dbReference type="AlphaFoldDB" id="A0A2T2YIK6"/>
<evidence type="ECO:0000256" key="1">
    <source>
        <dbReference type="SAM" id="SignalP"/>
    </source>
</evidence>
<evidence type="ECO:0000313" key="2">
    <source>
        <dbReference type="EMBL" id="PSR55325.1"/>
    </source>
</evidence>
<dbReference type="Proteomes" id="UP000240357">
    <property type="component" value="Unassembled WGS sequence"/>
</dbReference>
<organism evidence="2 3">
    <name type="scientific">Adhaeribacter arboris</name>
    <dbReference type="NCBI Taxonomy" id="2072846"/>
    <lineage>
        <taxon>Bacteria</taxon>
        <taxon>Pseudomonadati</taxon>
        <taxon>Bacteroidota</taxon>
        <taxon>Cytophagia</taxon>
        <taxon>Cytophagales</taxon>
        <taxon>Hymenobacteraceae</taxon>
        <taxon>Adhaeribacter</taxon>
    </lineage>
</organism>
<protein>
    <submittedName>
        <fullName evidence="2">Membrane-binding protein</fullName>
    </submittedName>
</protein>
<feature type="chain" id="PRO_5015623725" evidence="1">
    <location>
        <begin position="28"/>
        <end position="310"/>
    </location>
</feature>
<dbReference type="OrthoDB" id="1173761at2"/>
<gene>
    <name evidence="2" type="ORF">AHMF7605_18340</name>
</gene>
<accession>A0A2T2YIK6</accession>